<evidence type="ECO:0000313" key="1">
    <source>
        <dbReference type="EMBL" id="KYO26110.1"/>
    </source>
</evidence>
<gene>
    <name evidence="1" type="ORF">Y1Q_0003862</name>
</gene>
<dbReference type="AlphaFoldDB" id="A0A151MNZ8"/>
<evidence type="ECO:0000313" key="2">
    <source>
        <dbReference type="Proteomes" id="UP000050525"/>
    </source>
</evidence>
<reference evidence="1 2" key="1">
    <citation type="journal article" date="2012" name="Genome Biol.">
        <title>Sequencing three crocodilian genomes to illuminate the evolution of archosaurs and amniotes.</title>
        <authorList>
            <person name="St John J.A."/>
            <person name="Braun E.L."/>
            <person name="Isberg S.R."/>
            <person name="Miles L.G."/>
            <person name="Chong A.Y."/>
            <person name="Gongora J."/>
            <person name="Dalzell P."/>
            <person name="Moran C."/>
            <person name="Bed'hom B."/>
            <person name="Abzhanov A."/>
            <person name="Burgess S.C."/>
            <person name="Cooksey A.M."/>
            <person name="Castoe T.A."/>
            <person name="Crawford N.G."/>
            <person name="Densmore L.D."/>
            <person name="Drew J.C."/>
            <person name="Edwards S.V."/>
            <person name="Faircloth B.C."/>
            <person name="Fujita M.K."/>
            <person name="Greenwold M.J."/>
            <person name="Hoffmann F.G."/>
            <person name="Howard J.M."/>
            <person name="Iguchi T."/>
            <person name="Janes D.E."/>
            <person name="Khan S.Y."/>
            <person name="Kohno S."/>
            <person name="de Koning A.J."/>
            <person name="Lance S.L."/>
            <person name="McCarthy F.M."/>
            <person name="McCormack J.E."/>
            <person name="Merchant M.E."/>
            <person name="Peterson D.G."/>
            <person name="Pollock D.D."/>
            <person name="Pourmand N."/>
            <person name="Raney B.J."/>
            <person name="Roessler K.A."/>
            <person name="Sanford J.R."/>
            <person name="Sawyer R.H."/>
            <person name="Schmidt C.J."/>
            <person name="Triplett E.W."/>
            <person name="Tuberville T.D."/>
            <person name="Venegas-Anaya M."/>
            <person name="Howard J.T."/>
            <person name="Jarvis E.D."/>
            <person name="Guillette L.J.Jr."/>
            <person name="Glenn T.C."/>
            <person name="Green R.E."/>
            <person name="Ray D.A."/>
        </authorList>
    </citation>
    <scope>NUCLEOTIDE SEQUENCE [LARGE SCALE GENOMIC DNA]</scope>
    <source>
        <strain evidence="1">KSC_2009_1</strain>
    </source>
</reference>
<dbReference type="Proteomes" id="UP000050525">
    <property type="component" value="Unassembled WGS sequence"/>
</dbReference>
<comment type="caution">
    <text evidence="1">The sequence shown here is derived from an EMBL/GenBank/DDBJ whole genome shotgun (WGS) entry which is preliminary data.</text>
</comment>
<organism evidence="1 2">
    <name type="scientific">Alligator mississippiensis</name>
    <name type="common">American alligator</name>
    <dbReference type="NCBI Taxonomy" id="8496"/>
    <lineage>
        <taxon>Eukaryota</taxon>
        <taxon>Metazoa</taxon>
        <taxon>Chordata</taxon>
        <taxon>Craniata</taxon>
        <taxon>Vertebrata</taxon>
        <taxon>Euteleostomi</taxon>
        <taxon>Archelosauria</taxon>
        <taxon>Archosauria</taxon>
        <taxon>Crocodylia</taxon>
        <taxon>Alligatoridae</taxon>
        <taxon>Alligatorinae</taxon>
        <taxon>Alligator</taxon>
    </lineage>
</organism>
<keyword evidence="2" id="KW-1185">Reference proteome</keyword>
<protein>
    <submittedName>
        <fullName evidence="1">Uncharacterized protein</fullName>
    </submittedName>
</protein>
<proteinExistence type="predicted"/>
<accession>A0A151MNZ8</accession>
<sequence length="91" mass="10341">MPLPKSGTQLQYKASKWDKKSQVMRKDPGSFACLVQEAETQLDVMLGLEPTIKQNKPEKSYLDTWLFGSFSIELHLPSLKLIQNAITMIDD</sequence>
<name>A0A151MNZ8_ALLMI</name>
<dbReference type="EMBL" id="AKHW03005657">
    <property type="protein sequence ID" value="KYO26110.1"/>
    <property type="molecule type" value="Genomic_DNA"/>
</dbReference>